<feature type="compositionally biased region" description="Basic residues" evidence="1">
    <location>
        <begin position="89"/>
        <end position="104"/>
    </location>
</feature>
<keyword evidence="3" id="KW-1185">Reference proteome</keyword>
<organism evidence="2 3">
    <name type="scientific">Dibothriocephalus latus</name>
    <name type="common">Fish tapeworm</name>
    <name type="synonym">Diphyllobothrium latum</name>
    <dbReference type="NCBI Taxonomy" id="60516"/>
    <lineage>
        <taxon>Eukaryota</taxon>
        <taxon>Metazoa</taxon>
        <taxon>Spiralia</taxon>
        <taxon>Lophotrochozoa</taxon>
        <taxon>Platyhelminthes</taxon>
        <taxon>Cestoda</taxon>
        <taxon>Eucestoda</taxon>
        <taxon>Diphyllobothriidea</taxon>
        <taxon>Diphyllobothriidae</taxon>
        <taxon>Dibothriocephalus</taxon>
    </lineage>
</organism>
<evidence type="ECO:0000313" key="3">
    <source>
        <dbReference type="Proteomes" id="UP000281553"/>
    </source>
</evidence>
<evidence type="ECO:0000313" key="2">
    <source>
        <dbReference type="EMBL" id="VDN12688.1"/>
    </source>
</evidence>
<dbReference type="EMBL" id="UYRU01054505">
    <property type="protein sequence ID" value="VDN12688.1"/>
    <property type="molecule type" value="Genomic_DNA"/>
</dbReference>
<dbReference type="OrthoDB" id="20772at2759"/>
<reference evidence="2 3" key="1">
    <citation type="submission" date="2018-11" db="EMBL/GenBank/DDBJ databases">
        <authorList>
            <consortium name="Pathogen Informatics"/>
        </authorList>
    </citation>
    <scope>NUCLEOTIDE SEQUENCE [LARGE SCALE GENOMIC DNA]</scope>
</reference>
<feature type="compositionally biased region" description="Basic and acidic residues" evidence="1">
    <location>
        <begin position="61"/>
        <end position="75"/>
    </location>
</feature>
<accession>A0A3P7LRP7</accession>
<protein>
    <submittedName>
        <fullName evidence="2">Uncharacterized protein</fullName>
    </submittedName>
</protein>
<evidence type="ECO:0000256" key="1">
    <source>
        <dbReference type="SAM" id="MobiDB-lite"/>
    </source>
</evidence>
<name>A0A3P7LRP7_DIBLA</name>
<dbReference type="AlphaFoldDB" id="A0A3P7LRP7"/>
<dbReference type="Proteomes" id="UP000281553">
    <property type="component" value="Unassembled WGS sequence"/>
</dbReference>
<proteinExistence type="predicted"/>
<gene>
    <name evidence="2" type="ORF">DILT_LOCUS8519</name>
</gene>
<feature type="region of interest" description="Disordered" evidence="1">
    <location>
        <begin position="44"/>
        <end position="110"/>
    </location>
</feature>
<sequence length="180" mass="20528">MAPEPEKLAEDWSSSRVPVVRPLMTNQSPLLMWIQKRLTALEGPIPVVEKEERPALSNSEDPSRVRSTSECRVPEGDLAPFKEPPMRELKKKPTRSVNVRRGKKPPPTVSNVVISTEPLTFIDSLYPLGAEPPYAVGRRRHPSAERYVTKFKQTRVELANRLFAFYNKVVFDETVIPFDF</sequence>